<dbReference type="AlphaFoldDB" id="A0AAW0RJ69"/>
<keyword evidence="4" id="KW-1185">Reference proteome</keyword>
<dbReference type="GO" id="GO:0003700">
    <property type="term" value="F:DNA-binding transcription factor activity"/>
    <property type="evidence" value="ECO:0007669"/>
    <property type="project" value="InterPro"/>
</dbReference>
<dbReference type="Gene3D" id="1.20.5.170">
    <property type="match status" value="1"/>
</dbReference>
<feature type="compositionally biased region" description="Polar residues" evidence="1">
    <location>
        <begin position="14"/>
        <end position="24"/>
    </location>
</feature>
<feature type="compositionally biased region" description="Polar residues" evidence="1">
    <location>
        <begin position="298"/>
        <end position="308"/>
    </location>
</feature>
<organism evidence="3 4">
    <name type="scientific">Beauveria asiatica</name>
    <dbReference type="NCBI Taxonomy" id="1069075"/>
    <lineage>
        <taxon>Eukaryota</taxon>
        <taxon>Fungi</taxon>
        <taxon>Dikarya</taxon>
        <taxon>Ascomycota</taxon>
        <taxon>Pezizomycotina</taxon>
        <taxon>Sordariomycetes</taxon>
        <taxon>Hypocreomycetidae</taxon>
        <taxon>Hypocreales</taxon>
        <taxon>Cordycipitaceae</taxon>
        <taxon>Beauveria</taxon>
    </lineage>
</organism>
<feature type="region of interest" description="Disordered" evidence="1">
    <location>
        <begin position="262"/>
        <end position="421"/>
    </location>
</feature>
<dbReference type="Proteomes" id="UP001397290">
    <property type="component" value="Unassembled WGS sequence"/>
</dbReference>
<feature type="compositionally biased region" description="Basic and acidic residues" evidence="1">
    <location>
        <begin position="383"/>
        <end position="394"/>
    </location>
</feature>
<feature type="compositionally biased region" description="Polar residues" evidence="1">
    <location>
        <begin position="275"/>
        <end position="284"/>
    </location>
</feature>
<evidence type="ECO:0000259" key="2">
    <source>
        <dbReference type="PROSITE" id="PS50217"/>
    </source>
</evidence>
<feature type="compositionally biased region" description="Basic and acidic residues" evidence="1">
    <location>
        <begin position="313"/>
        <end position="324"/>
    </location>
</feature>
<dbReference type="InterPro" id="IPR004827">
    <property type="entry name" value="bZIP"/>
</dbReference>
<feature type="region of interest" description="Disordered" evidence="1">
    <location>
        <begin position="107"/>
        <end position="167"/>
    </location>
</feature>
<name>A0AAW0RJ69_9HYPO</name>
<feature type="region of interest" description="Disordered" evidence="1">
    <location>
        <begin position="49"/>
        <end position="85"/>
    </location>
</feature>
<feature type="region of interest" description="Disordered" evidence="1">
    <location>
        <begin position="1"/>
        <end position="25"/>
    </location>
</feature>
<feature type="region of interest" description="Disordered" evidence="1">
    <location>
        <begin position="188"/>
        <end position="248"/>
    </location>
</feature>
<feature type="compositionally biased region" description="Polar residues" evidence="1">
    <location>
        <begin position="70"/>
        <end position="82"/>
    </location>
</feature>
<comment type="caution">
    <text evidence="3">The sequence shown here is derived from an EMBL/GenBank/DDBJ whole genome shotgun (WGS) entry which is preliminary data.</text>
</comment>
<evidence type="ECO:0000313" key="3">
    <source>
        <dbReference type="EMBL" id="KAK8142135.1"/>
    </source>
</evidence>
<sequence>MSERNSPAMAYPVSATNPRKSLSPKSIYGITAHESDERATQIPLVAGSKRPFSYAGDGSLKLKAPPYSHHPSNSLPDASTMASPVKAGAQPVRHMDGRHQIHAPTHTGEYQRHPQGPHYPPHPNYHHGNHGPPHSAPQPGMATTEGGLAWSDMRRPDLGGSMLNSDGQQAYMTLPGAEAPIPVQVDYSQASKKADEKRQRNARASTRHRKKKKSQQEESNQELHNLRQDKTRLSGQVEDLTRQRDFYREERNRLRDIVLRTPAISQHASGPPSPVSTRSTNSYAGLSPMGGQPPPLHTPSQGYLSEASSVERPAQRRRTDDRPEYSTNYSTQSGPPPTSLPPMQSHGHPQGMQPRPMMAHPTTHQGRLPPLRAIDGPPPYEMHSGHAPHERDPSTGEWPPAHPRAYETGWATPRNIDNHQR</sequence>
<evidence type="ECO:0000256" key="1">
    <source>
        <dbReference type="SAM" id="MobiDB-lite"/>
    </source>
</evidence>
<protein>
    <recommendedName>
        <fullName evidence="2">BZIP domain-containing protein</fullName>
    </recommendedName>
</protein>
<feature type="compositionally biased region" description="Basic and acidic residues" evidence="1">
    <location>
        <begin position="239"/>
        <end position="248"/>
    </location>
</feature>
<dbReference type="InterPro" id="IPR046347">
    <property type="entry name" value="bZIP_sf"/>
</dbReference>
<feature type="domain" description="BZIP" evidence="2">
    <location>
        <begin position="191"/>
        <end position="254"/>
    </location>
</feature>
<proteinExistence type="predicted"/>
<dbReference type="EMBL" id="JAAHCF010000747">
    <property type="protein sequence ID" value="KAK8142135.1"/>
    <property type="molecule type" value="Genomic_DNA"/>
</dbReference>
<gene>
    <name evidence="3" type="ORF">G3M48_009287</name>
</gene>
<dbReference type="PROSITE" id="PS50217">
    <property type="entry name" value="BZIP"/>
    <property type="match status" value="1"/>
</dbReference>
<dbReference type="SUPFAM" id="SSF57959">
    <property type="entry name" value="Leucine zipper domain"/>
    <property type="match status" value="1"/>
</dbReference>
<dbReference type="PROSITE" id="PS00036">
    <property type="entry name" value="BZIP_BASIC"/>
    <property type="match status" value="1"/>
</dbReference>
<reference evidence="3 4" key="1">
    <citation type="submission" date="2020-02" db="EMBL/GenBank/DDBJ databases">
        <title>Comparative genomics of the hypocrealean fungal genus Beauvera.</title>
        <authorList>
            <person name="Showalter D.N."/>
            <person name="Bushley K.E."/>
            <person name="Rehner S.A."/>
        </authorList>
    </citation>
    <scope>NUCLEOTIDE SEQUENCE [LARGE SCALE GENOMIC DNA]</scope>
    <source>
        <strain evidence="3 4">ARSEF4384</strain>
    </source>
</reference>
<accession>A0AAW0RJ69</accession>
<evidence type="ECO:0000313" key="4">
    <source>
        <dbReference type="Proteomes" id="UP001397290"/>
    </source>
</evidence>